<keyword evidence="1" id="KW-0732">Signal</keyword>
<gene>
    <name evidence="2" type="ORF">KL86DES1_22171</name>
</gene>
<proteinExistence type="predicted"/>
<evidence type="ECO:0000256" key="1">
    <source>
        <dbReference type="SAM" id="SignalP"/>
    </source>
</evidence>
<dbReference type="EMBL" id="FMJC01000002">
    <property type="protein sequence ID" value="SCM74817.1"/>
    <property type="molecule type" value="Genomic_DNA"/>
</dbReference>
<organism evidence="2">
    <name type="scientific">uncultured Desulfovibrio sp</name>
    <dbReference type="NCBI Taxonomy" id="167968"/>
    <lineage>
        <taxon>Bacteria</taxon>
        <taxon>Pseudomonadati</taxon>
        <taxon>Thermodesulfobacteriota</taxon>
        <taxon>Desulfovibrionia</taxon>
        <taxon>Desulfovibrionales</taxon>
        <taxon>Desulfovibrionaceae</taxon>
        <taxon>Desulfovibrio</taxon>
        <taxon>environmental samples</taxon>
    </lineage>
</organism>
<dbReference type="RefSeq" id="WP_179981340.1">
    <property type="nucleotide sequence ID" value="NZ_LT608333.1"/>
</dbReference>
<name>A0A212LBF8_9BACT</name>
<evidence type="ECO:0000313" key="2">
    <source>
        <dbReference type="EMBL" id="SCM74817.1"/>
    </source>
</evidence>
<reference evidence="2" key="1">
    <citation type="submission" date="2016-08" db="EMBL/GenBank/DDBJ databases">
        <authorList>
            <person name="Seilhamer J.J."/>
        </authorList>
    </citation>
    <scope>NUCLEOTIDE SEQUENCE</scope>
    <source>
        <strain evidence="2">86-1</strain>
    </source>
</reference>
<dbReference type="Pfam" id="PF10722">
    <property type="entry name" value="YbjN"/>
    <property type="match status" value="1"/>
</dbReference>
<feature type="signal peptide" evidence="1">
    <location>
        <begin position="1"/>
        <end position="23"/>
    </location>
</feature>
<protein>
    <recommendedName>
        <fullName evidence="3">YbjN domain-containing protein</fullName>
    </recommendedName>
</protein>
<accession>A0A212LBF8</accession>
<dbReference type="CDD" id="cd17511">
    <property type="entry name" value="YbjN_AmyR-like"/>
    <property type="match status" value="1"/>
</dbReference>
<dbReference type="AlphaFoldDB" id="A0A212LBF8"/>
<feature type="chain" id="PRO_5011990360" description="YbjN domain-containing protein" evidence="1">
    <location>
        <begin position="24"/>
        <end position="161"/>
    </location>
</feature>
<dbReference type="InterPro" id="IPR019660">
    <property type="entry name" value="Put_sensory_transdc_reg_YbjN"/>
</dbReference>
<sequence>MNKLLTIALGVCLTCVLASSAMASNDIVTASDHETVLEIAKGFGSADLSVTGKGTPVLKGRMEGTKYAVWFSGCSEGNSCSALQFLGVWKIKNFSQEKINTWNTQKMYSKAYIDKDGDLILEMDVFMRYGMTKKNLEEVFDLWQTSLKHFSRQLSQGTQPN</sequence>
<evidence type="ECO:0008006" key="3">
    <source>
        <dbReference type="Google" id="ProtNLM"/>
    </source>
</evidence>